<dbReference type="SUPFAM" id="SSF53756">
    <property type="entry name" value="UDP-Glycosyltransferase/glycogen phosphorylase"/>
    <property type="match status" value="1"/>
</dbReference>
<dbReference type="Gene3D" id="3.40.50.2000">
    <property type="entry name" value="Glycogen Phosphorylase B"/>
    <property type="match status" value="2"/>
</dbReference>
<dbReference type="EMBL" id="FNEH01000028">
    <property type="protein sequence ID" value="SDJ11344.1"/>
    <property type="molecule type" value="Genomic_DNA"/>
</dbReference>
<dbReference type="RefSeq" id="WP_089717317.1">
    <property type="nucleotide sequence ID" value="NZ_FNEH01000028.1"/>
</dbReference>
<dbReference type="Proteomes" id="UP000198945">
    <property type="component" value="Unassembled WGS sequence"/>
</dbReference>
<protein>
    <submittedName>
        <fullName evidence="2">Glycosyltransferase involved in cell wall bisynthesis</fullName>
    </submittedName>
</protein>
<organism evidence="2 3">
    <name type="scientific">Halanaerobium congolense</name>
    <dbReference type="NCBI Taxonomy" id="54121"/>
    <lineage>
        <taxon>Bacteria</taxon>
        <taxon>Bacillati</taxon>
        <taxon>Bacillota</taxon>
        <taxon>Clostridia</taxon>
        <taxon>Halanaerobiales</taxon>
        <taxon>Halanaerobiaceae</taxon>
        <taxon>Halanaerobium</taxon>
    </lineage>
</organism>
<dbReference type="InterPro" id="IPR001296">
    <property type="entry name" value="Glyco_trans_1"/>
</dbReference>
<dbReference type="AlphaFoldDB" id="A0A1G8R2W7"/>
<dbReference type="Pfam" id="PF00534">
    <property type="entry name" value="Glycos_transf_1"/>
    <property type="match status" value="1"/>
</dbReference>
<accession>A0A1G8R2W7</accession>
<feature type="domain" description="Glycosyl transferase family 1" evidence="1">
    <location>
        <begin position="188"/>
        <end position="346"/>
    </location>
</feature>
<keyword evidence="2" id="KW-0808">Transferase</keyword>
<evidence type="ECO:0000313" key="3">
    <source>
        <dbReference type="Proteomes" id="UP000198945"/>
    </source>
</evidence>
<name>A0A1G8R2W7_9FIRM</name>
<evidence type="ECO:0000313" key="2">
    <source>
        <dbReference type="EMBL" id="SDJ11344.1"/>
    </source>
</evidence>
<proteinExistence type="predicted"/>
<sequence length="368" mass="43271">MKKILLIDNSYPINTRNQKIIKTLNKKFDVKFASWNRANSVIKKCDKNMYIYNSNEGYNNKVAKLIGMFKFFLYLNKVLNDFDPDYVIASHWDMLFLASILKNKNYKLIYDNLDIPTASSKLFLKSFKKIERISLKKTDAIIFASRFYKDLYSNYVGEKLVLENKPLEIIKETDNLNINNYLSEIDSSKTKISFIGGIRYLSIMKNLVLASKYNNSNIELLFFGGGKDEGKLKKYCTDQNIKNVHFFGTYEYKNIGQFYKLSDVIWAAYPYKDYNVKYAISNKFFETLIFNKPCIYSENTKLGSYVKKINIGLTVDPYSIDEIDFLFKELVNNKGMLEPIKENIKKINKFNYWKDHEKKLIELFSKVK</sequence>
<dbReference type="GO" id="GO:0016757">
    <property type="term" value="F:glycosyltransferase activity"/>
    <property type="evidence" value="ECO:0007669"/>
    <property type="project" value="InterPro"/>
</dbReference>
<gene>
    <name evidence="2" type="ORF">SAMN04515654_12826</name>
</gene>
<evidence type="ECO:0000259" key="1">
    <source>
        <dbReference type="Pfam" id="PF00534"/>
    </source>
</evidence>
<reference evidence="2 3" key="1">
    <citation type="submission" date="2016-10" db="EMBL/GenBank/DDBJ databases">
        <authorList>
            <person name="de Groot N.N."/>
        </authorList>
    </citation>
    <scope>NUCLEOTIDE SEQUENCE [LARGE SCALE GENOMIC DNA]</scope>
    <source>
        <strain evidence="2 3">WG7</strain>
    </source>
</reference>